<evidence type="ECO:0000313" key="13">
    <source>
        <dbReference type="EMBL" id="MFC4103165.1"/>
    </source>
</evidence>
<evidence type="ECO:0000256" key="7">
    <source>
        <dbReference type="ARBA" id="ARBA00022723"/>
    </source>
</evidence>
<proteinExistence type="inferred from homology"/>
<sequence length="250" mass="27504">MKGIILAGGTGSRLYPLTKVTNKHLLPVGKYPMIYHSIHKLIAAGIQDILIVTGRDHMGDVVNLLGSGYEFGATFSYKVQDQAGGIAQALGLAQSFVKDEPMVVILGDNIFSDDLTTYVENFKRQGTGAKILLKEVHDPERYGVAELNGNLIVDIEEKPKQPKSSYAVTGIYMYDANVFNVIRTLKPSGRGELEITDVNNAYIQSGTLTYDLMNGWWTDAGTHESWAHANELVRNHQFDLNFGKEAVAAK</sequence>
<comment type="similarity">
    <text evidence="2">Belongs to the glucose-1-phosphate thymidylyltransferase family.</text>
</comment>
<evidence type="ECO:0000256" key="4">
    <source>
        <dbReference type="ARBA" id="ARBA00017654"/>
    </source>
</evidence>
<gene>
    <name evidence="13" type="ORF">ACFOZ8_26445</name>
</gene>
<evidence type="ECO:0000256" key="6">
    <source>
        <dbReference type="ARBA" id="ARBA00022695"/>
    </source>
</evidence>
<keyword evidence="14" id="KW-1185">Reference proteome</keyword>
<organism evidence="13 14">
    <name type="scientific">Paenibacillus xanthanilyticus</name>
    <dbReference type="NCBI Taxonomy" id="1783531"/>
    <lineage>
        <taxon>Bacteria</taxon>
        <taxon>Bacillati</taxon>
        <taxon>Bacillota</taxon>
        <taxon>Bacilli</taxon>
        <taxon>Bacillales</taxon>
        <taxon>Paenibacillaceae</taxon>
        <taxon>Paenibacillus</taxon>
    </lineage>
</organism>
<accession>A0ABV8KAV5</accession>
<dbReference type="EMBL" id="JBHSAM010000034">
    <property type="protein sequence ID" value="MFC4103165.1"/>
    <property type="molecule type" value="Genomic_DNA"/>
</dbReference>
<dbReference type="Proteomes" id="UP001595715">
    <property type="component" value="Unassembled WGS sequence"/>
</dbReference>
<dbReference type="RefSeq" id="WP_377721745.1">
    <property type="nucleotide sequence ID" value="NZ_JBHSAM010000034.1"/>
</dbReference>
<dbReference type="Pfam" id="PF00483">
    <property type="entry name" value="NTP_transferase"/>
    <property type="match status" value="1"/>
</dbReference>
<keyword evidence="6" id="KW-0548">Nucleotidyltransferase</keyword>
<reference evidence="14" key="1">
    <citation type="journal article" date="2019" name="Int. J. Syst. Evol. Microbiol.">
        <title>The Global Catalogue of Microorganisms (GCM) 10K type strain sequencing project: providing services to taxonomists for standard genome sequencing and annotation.</title>
        <authorList>
            <consortium name="The Broad Institute Genomics Platform"/>
            <consortium name="The Broad Institute Genome Sequencing Center for Infectious Disease"/>
            <person name="Wu L."/>
            <person name="Ma J."/>
        </authorList>
    </citation>
    <scope>NUCLEOTIDE SEQUENCE [LARGE SCALE GENOMIC DNA]</scope>
    <source>
        <strain evidence="14">IBRC-M 10987</strain>
    </source>
</reference>
<evidence type="ECO:0000313" key="14">
    <source>
        <dbReference type="Proteomes" id="UP001595715"/>
    </source>
</evidence>
<dbReference type="InterPro" id="IPR005835">
    <property type="entry name" value="NTP_transferase_dom"/>
</dbReference>
<evidence type="ECO:0000256" key="2">
    <source>
        <dbReference type="ARBA" id="ARBA00010480"/>
    </source>
</evidence>
<evidence type="ECO:0000256" key="1">
    <source>
        <dbReference type="ARBA" id="ARBA00001946"/>
    </source>
</evidence>
<dbReference type="EC" id="2.7.7.24" evidence="3"/>
<evidence type="ECO:0000256" key="8">
    <source>
        <dbReference type="ARBA" id="ARBA00022842"/>
    </source>
</evidence>
<evidence type="ECO:0000256" key="11">
    <source>
        <dbReference type="ARBA" id="ARBA00049336"/>
    </source>
</evidence>
<evidence type="ECO:0000256" key="10">
    <source>
        <dbReference type="ARBA" id="ARBA00032598"/>
    </source>
</evidence>
<name>A0ABV8KAV5_9BACL</name>
<comment type="catalytic activity">
    <reaction evidence="11">
        <text>dTTP + alpha-D-glucose 1-phosphate + H(+) = dTDP-alpha-D-glucose + diphosphate</text>
        <dbReference type="Rhea" id="RHEA:15225"/>
        <dbReference type="ChEBI" id="CHEBI:15378"/>
        <dbReference type="ChEBI" id="CHEBI:33019"/>
        <dbReference type="ChEBI" id="CHEBI:37568"/>
        <dbReference type="ChEBI" id="CHEBI:57477"/>
        <dbReference type="ChEBI" id="CHEBI:58601"/>
        <dbReference type="EC" id="2.7.7.24"/>
    </reaction>
</comment>
<dbReference type="PANTHER" id="PTHR43532">
    <property type="entry name" value="GLUCOSE-1-PHOSPHATE THYMIDYLYLTRANSFERASE"/>
    <property type="match status" value="1"/>
</dbReference>
<feature type="domain" description="Nucleotidyl transferase" evidence="12">
    <location>
        <begin position="2"/>
        <end position="233"/>
    </location>
</feature>
<comment type="cofactor">
    <cofactor evidence="1">
        <name>Mg(2+)</name>
        <dbReference type="ChEBI" id="CHEBI:18420"/>
    </cofactor>
</comment>
<evidence type="ECO:0000259" key="12">
    <source>
        <dbReference type="Pfam" id="PF00483"/>
    </source>
</evidence>
<keyword evidence="7" id="KW-0479">Metal-binding</keyword>
<keyword evidence="5" id="KW-0808">Transferase</keyword>
<evidence type="ECO:0000256" key="3">
    <source>
        <dbReference type="ARBA" id="ARBA00012461"/>
    </source>
</evidence>
<dbReference type="InterPro" id="IPR005907">
    <property type="entry name" value="G1P_thy_trans_s"/>
</dbReference>
<dbReference type="InterPro" id="IPR029044">
    <property type="entry name" value="Nucleotide-diphossugar_trans"/>
</dbReference>
<dbReference type="Gene3D" id="3.90.550.10">
    <property type="entry name" value="Spore Coat Polysaccharide Biosynthesis Protein SpsA, Chain A"/>
    <property type="match status" value="1"/>
</dbReference>
<evidence type="ECO:0000256" key="5">
    <source>
        <dbReference type="ARBA" id="ARBA00022679"/>
    </source>
</evidence>
<dbReference type="PANTHER" id="PTHR43532:SF1">
    <property type="entry name" value="GLUCOSE-1-PHOSPHATE THYMIDYLYLTRANSFERASE 1"/>
    <property type="match status" value="1"/>
</dbReference>
<keyword evidence="8" id="KW-0460">Magnesium</keyword>
<dbReference type="SUPFAM" id="SSF53448">
    <property type="entry name" value="Nucleotide-diphospho-sugar transferases"/>
    <property type="match status" value="1"/>
</dbReference>
<protein>
    <recommendedName>
        <fullName evidence="4">Glucose-1-phosphate thymidylyltransferase</fullName>
        <ecNumber evidence="3">2.7.7.24</ecNumber>
    </recommendedName>
    <alternativeName>
        <fullName evidence="10">dTDP-glucose pyrophosphorylase</fullName>
    </alternativeName>
    <alternativeName>
        <fullName evidence="9">dTDP-glucose synthase</fullName>
    </alternativeName>
</protein>
<evidence type="ECO:0000256" key="9">
    <source>
        <dbReference type="ARBA" id="ARBA00032492"/>
    </source>
</evidence>
<comment type="caution">
    <text evidence="13">The sequence shown here is derived from an EMBL/GenBank/DDBJ whole genome shotgun (WGS) entry which is preliminary data.</text>
</comment>